<protein>
    <submittedName>
        <fullName evidence="1">Uncharacterized protein</fullName>
    </submittedName>
</protein>
<dbReference type="Proteomes" id="UP000250086">
    <property type="component" value="Unassembled WGS sequence"/>
</dbReference>
<keyword evidence="2" id="KW-1185">Reference proteome</keyword>
<gene>
    <name evidence="1" type="ORF">NCTC13093_02564</name>
</gene>
<name>A0A2X0XJ51_9GAMM</name>
<organism evidence="1 2">
    <name type="scientific">Anaerobiospirillum thomasii</name>
    <dbReference type="NCBI Taxonomy" id="179995"/>
    <lineage>
        <taxon>Bacteria</taxon>
        <taxon>Pseudomonadati</taxon>
        <taxon>Pseudomonadota</taxon>
        <taxon>Gammaproteobacteria</taxon>
        <taxon>Aeromonadales</taxon>
        <taxon>Succinivibrionaceae</taxon>
        <taxon>Anaerobiospirillum</taxon>
    </lineage>
</organism>
<evidence type="ECO:0000313" key="1">
    <source>
        <dbReference type="EMBL" id="SPT78932.1"/>
    </source>
</evidence>
<evidence type="ECO:0000313" key="2">
    <source>
        <dbReference type="Proteomes" id="UP000250086"/>
    </source>
</evidence>
<accession>A0A2X0XJ51</accession>
<dbReference type="EMBL" id="UAPV01000007">
    <property type="protein sequence ID" value="SPT78932.1"/>
    <property type="molecule type" value="Genomic_DNA"/>
</dbReference>
<proteinExistence type="predicted"/>
<reference evidence="1 2" key="1">
    <citation type="submission" date="2018-06" db="EMBL/GenBank/DDBJ databases">
        <authorList>
            <consortium name="Pathogen Informatics"/>
            <person name="Doyle S."/>
        </authorList>
    </citation>
    <scope>NUCLEOTIDE SEQUENCE [LARGE SCALE GENOMIC DNA]</scope>
    <source>
        <strain evidence="1 2">NCTC13093</strain>
    </source>
</reference>
<dbReference type="AlphaFoldDB" id="A0A2X0XJ51"/>
<sequence>MTNKVVLLEMEQEVLKSLRGLKLVGFSEALLRQLQQPEIYNKINFMERISIAVQEHIDYLHMKKVKQYLKRAGSKVSEL</sequence>
<dbReference type="RefSeq" id="WP_113745172.1">
    <property type="nucleotide sequence ID" value="NZ_UAPV01000007.1"/>
</dbReference>